<evidence type="ECO:0008006" key="6">
    <source>
        <dbReference type="Google" id="ProtNLM"/>
    </source>
</evidence>
<dbReference type="EMBL" id="WSZM01000706">
    <property type="protein sequence ID" value="KAF4030153.1"/>
    <property type="molecule type" value="Genomic_DNA"/>
</dbReference>
<feature type="coiled-coil region" evidence="1">
    <location>
        <begin position="98"/>
        <end position="125"/>
    </location>
</feature>
<organism evidence="3 5">
    <name type="scientific">Phytophthora infestans</name>
    <name type="common">Potato late blight agent</name>
    <name type="synonym">Botrytis infestans</name>
    <dbReference type="NCBI Taxonomy" id="4787"/>
    <lineage>
        <taxon>Eukaryota</taxon>
        <taxon>Sar</taxon>
        <taxon>Stramenopiles</taxon>
        <taxon>Oomycota</taxon>
        <taxon>Peronosporomycetes</taxon>
        <taxon>Peronosporales</taxon>
        <taxon>Peronosporaceae</taxon>
        <taxon>Phytophthora</taxon>
    </lineage>
</organism>
<evidence type="ECO:0000313" key="4">
    <source>
        <dbReference type="EMBL" id="KAF4147476.1"/>
    </source>
</evidence>
<gene>
    <name evidence="3" type="ORF">GN244_ATG18023</name>
    <name evidence="4" type="ORF">GN958_ATG03348</name>
</gene>
<name>A0A833W518_PHYIN</name>
<dbReference type="Proteomes" id="UP000602510">
    <property type="component" value="Unassembled WGS sequence"/>
</dbReference>
<evidence type="ECO:0000313" key="5">
    <source>
        <dbReference type="Proteomes" id="UP000602510"/>
    </source>
</evidence>
<evidence type="ECO:0000256" key="1">
    <source>
        <dbReference type="SAM" id="Coils"/>
    </source>
</evidence>
<dbReference type="PANTHER" id="PTHR35796:SF3">
    <property type="entry name" value="BHLH DOMAIN-CONTAINING PROTEIN"/>
    <property type="match status" value="1"/>
</dbReference>
<comment type="caution">
    <text evidence="3">The sequence shown here is derived from an EMBL/GenBank/DDBJ whole genome shotgun (WGS) entry which is preliminary data.</text>
</comment>
<feature type="region of interest" description="Disordered" evidence="2">
    <location>
        <begin position="20"/>
        <end position="49"/>
    </location>
</feature>
<evidence type="ECO:0000313" key="3">
    <source>
        <dbReference type="EMBL" id="KAF4030153.1"/>
    </source>
</evidence>
<sequence length="372" mass="42488">MDLQLVDDDLVLEAALSLLDQPDGEGGGLTQQPQRKKKRSTRGYNPNRARESQYKKLLALREHVPQLEKCLETLQSKISTPKQGTDMMELYKKLAMHERKSRENADEENRRLRELVRENNEVTNRNVQQLLQTRQENLEISSHSTAQRPEPWPWPLRRIYAVPIKPCDGSVFQEMAESIDAVHRHVLQVYSPDLNYTTPFSTSGEVHCQAIADKILPYDVESVGDAAWQFFAHSFRRPTTRFYYRTDSHETPGLVSDDTVVEVFGEEHRFGQTLLDIRVKQIVRRYVAAGRVVIAWRAFLSPQKFKTEALSGIVYDEKGALVIEPLISRNQSDVKVTASIVHTWQTVTPDIAEATVCARTGARTHGSTELEH</sequence>
<dbReference type="Proteomes" id="UP000704712">
    <property type="component" value="Unassembled WGS sequence"/>
</dbReference>
<dbReference type="EMBL" id="JAACNO010000465">
    <property type="protein sequence ID" value="KAF4147476.1"/>
    <property type="molecule type" value="Genomic_DNA"/>
</dbReference>
<dbReference type="PANTHER" id="PTHR35796">
    <property type="entry name" value="HYPOTHETICAL CYTOSOLIC PROTEIN"/>
    <property type="match status" value="1"/>
</dbReference>
<keyword evidence="1" id="KW-0175">Coiled coil</keyword>
<dbReference type="AlphaFoldDB" id="A0A833W518"/>
<keyword evidence="5" id="KW-1185">Reference proteome</keyword>
<accession>A0A833W518</accession>
<proteinExistence type="predicted"/>
<reference evidence="3" key="1">
    <citation type="submission" date="2020-04" db="EMBL/GenBank/DDBJ databases">
        <title>Hybrid Assembly of Korean Phytophthora infestans isolates.</title>
        <authorList>
            <person name="Prokchorchik M."/>
            <person name="Lee Y."/>
            <person name="Seo J."/>
            <person name="Cho J.-H."/>
            <person name="Park Y.-E."/>
            <person name="Jang D.-C."/>
            <person name="Im J.-S."/>
            <person name="Choi J.-G."/>
            <person name="Park H.-J."/>
            <person name="Lee G.-B."/>
            <person name="Lee Y.-G."/>
            <person name="Hong S.-Y."/>
            <person name="Cho K."/>
            <person name="Sohn K.H."/>
        </authorList>
    </citation>
    <scope>NUCLEOTIDE SEQUENCE</scope>
    <source>
        <strain evidence="3">KR_1_A1</strain>
        <strain evidence="4">KR_2_A2</strain>
    </source>
</reference>
<evidence type="ECO:0000256" key="2">
    <source>
        <dbReference type="SAM" id="MobiDB-lite"/>
    </source>
</evidence>
<protein>
    <recommendedName>
        <fullName evidence="6">M96 mating-specific protein family</fullName>
    </recommendedName>
</protein>